<protein>
    <submittedName>
        <fullName evidence="1">Uncharacterized protein</fullName>
    </submittedName>
</protein>
<sequence>MFKILKIVSWFIKRKKPPRTSLPLNLNLLFNIRAILNLKLINTLANKNLASPGYIILEERINQIVNDYNDRDTFVELTKVEILFIENSCLIYLVEIYLYEIYLNVSSKIEKGMKVRKQDNLDQNS</sequence>
<reference evidence="1 2" key="1">
    <citation type="journal article" date="2018" name="Sci. Rep.">
        <title>Genomic signatures of local adaptation to the degree of environmental predictability in rotifers.</title>
        <authorList>
            <person name="Franch-Gras L."/>
            <person name="Hahn C."/>
            <person name="Garcia-Roger E.M."/>
            <person name="Carmona M.J."/>
            <person name="Serra M."/>
            <person name="Gomez A."/>
        </authorList>
    </citation>
    <scope>NUCLEOTIDE SEQUENCE [LARGE SCALE GENOMIC DNA]</scope>
    <source>
        <strain evidence="1">HYR1</strain>
    </source>
</reference>
<accession>A0A3M7PHW3</accession>
<name>A0A3M7PHW3_BRAPC</name>
<dbReference type="AlphaFoldDB" id="A0A3M7PHW3"/>
<keyword evidence="2" id="KW-1185">Reference proteome</keyword>
<dbReference type="Proteomes" id="UP000276133">
    <property type="component" value="Unassembled WGS sequence"/>
</dbReference>
<evidence type="ECO:0000313" key="2">
    <source>
        <dbReference type="Proteomes" id="UP000276133"/>
    </source>
</evidence>
<comment type="caution">
    <text evidence="1">The sequence shown here is derived from an EMBL/GenBank/DDBJ whole genome shotgun (WGS) entry which is preliminary data.</text>
</comment>
<dbReference type="EMBL" id="REGN01010847">
    <property type="protein sequence ID" value="RMZ98314.1"/>
    <property type="molecule type" value="Genomic_DNA"/>
</dbReference>
<organism evidence="1 2">
    <name type="scientific">Brachionus plicatilis</name>
    <name type="common">Marine rotifer</name>
    <name type="synonym">Brachionus muelleri</name>
    <dbReference type="NCBI Taxonomy" id="10195"/>
    <lineage>
        <taxon>Eukaryota</taxon>
        <taxon>Metazoa</taxon>
        <taxon>Spiralia</taxon>
        <taxon>Gnathifera</taxon>
        <taxon>Rotifera</taxon>
        <taxon>Eurotatoria</taxon>
        <taxon>Monogononta</taxon>
        <taxon>Pseudotrocha</taxon>
        <taxon>Ploima</taxon>
        <taxon>Brachionidae</taxon>
        <taxon>Brachionus</taxon>
    </lineage>
</organism>
<gene>
    <name evidence="1" type="ORF">BpHYR1_025777</name>
</gene>
<evidence type="ECO:0000313" key="1">
    <source>
        <dbReference type="EMBL" id="RMZ98314.1"/>
    </source>
</evidence>
<proteinExistence type="predicted"/>